<accession>A0ACA9K1X6</accession>
<protein>
    <submittedName>
        <fullName evidence="1">9272_t:CDS:1</fullName>
    </submittedName>
</protein>
<evidence type="ECO:0000313" key="1">
    <source>
        <dbReference type="EMBL" id="CAG8447646.1"/>
    </source>
</evidence>
<dbReference type="EMBL" id="CAJVPM010000589">
    <property type="protein sequence ID" value="CAG8447646.1"/>
    <property type="molecule type" value="Genomic_DNA"/>
</dbReference>
<evidence type="ECO:0000313" key="2">
    <source>
        <dbReference type="Proteomes" id="UP000789860"/>
    </source>
</evidence>
<reference evidence="1" key="1">
    <citation type="submission" date="2021-06" db="EMBL/GenBank/DDBJ databases">
        <authorList>
            <person name="Kallberg Y."/>
            <person name="Tangrot J."/>
            <person name="Rosling A."/>
        </authorList>
    </citation>
    <scope>NUCLEOTIDE SEQUENCE</scope>
    <source>
        <strain evidence="1">AU212A</strain>
    </source>
</reference>
<gene>
    <name evidence="1" type="ORF">SCALOS_LOCUS1021</name>
</gene>
<dbReference type="Proteomes" id="UP000789860">
    <property type="component" value="Unassembled WGS sequence"/>
</dbReference>
<comment type="caution">
    <text evidence="1">The sequence shown here is derived from an EMBL/GenBank/DDBJ whole genome shotgun (WGS) entry which is preliminary data.</text>
</comment>
<proteinExistence type="predicted"/>
<name>A0ACA9K1X6_9GLOM</name>
<sequence length="110" mass="12982">MAQVQSFYMSNIEKELVFFDKKLSYNDLQEKVKSATFLVEDDEGIIEDEDITDDLEEDAIEYDSEIIEYFDIENIVFLRDEIFQDSESDADRQSEFDFDPTDLAADFMKE</sequence>
<keyword evidence="2" id="KW-1185">Reference proteome</keyword>
<organism evidence="1 2">
    <name type="scientific">Scutellospora calospora</name>
    <dbReference type="NCBI Taxonomy" id="85575"/>
    <lineage>
        <taxon>Eukaryota</taxon>
        <taxon>Fungi</taxon>
        <taxon>Fungi incertae sedis</taxon>
        <taxon>Mucoromycota</taxon>
        <taxon>Glomeromycotina</taxon>
        <taxon>Glomeromycetes</taxon>
        <taxon>Diversisporales</taxon>
        <taxon>Gigasporaceae</taxon>
        <taxon>Scutellospora</taxon>
    </lineage>
</organism>